<reference evidence="5" key="1">
    <citation type="submission" date="2020-06" db="EMBL/GenBank/DDBJ databases">
        <title>Draft genome of Bugula neritina, a colonial animal packing powerful symbionts and potential medicines.</title>
        <authorList>
            <person name="Rayko M."/>
        </authorList>
    </citation>
    <scope>NUCLEOTIDE SEQUENCE [LARGE SCALE GENOMIC DNA]</scope>
    <source>
        <strain evidence="5">Kwan_BN1</strain>
    </source>
</reference>
<gene>
    <name evidence="5" type="ORF">EB796_019177</name>
</gene>
<evidence type="ECO:0000313" key="5">
    <source>
        <dbReference type="EMBL" id="KAF6022503.1"/>
    </source>
</evidence>
<proteinExistence type="inferred from homology"/>
<dbReference type="Gene3D" id="2.130.10.10">
    <property type="entry name" value="YVTN repeat-like/Quinoprotein amine dehydrogenase"/>
    <property type="match status" value="1"/>
</dbReference>
<dbReference type="EMBL" id="VXIV02002843">
    <property type="protein sequence ID" value="KAF6022503.1"/>
    <property type="molecule type" value="Genomic_DNA"/>
</dbReference>
<dbReference type="GO" id="GO:0030576">
    <property type="term" value="P:Cajal body organization"/>
    <property type="evidence" value="ECO:0007669"/>
    <property type="project" value="TreeGrafter"/>
</dbReference>
<keyword evidence="3" id="KW-0853">WD repeat</keyword>
<dbReference type="GO" id="GO:0003723">
    <property type="term" value="F:RNA binding"/>
    <property type="evidence" value="ECO:0007669"/>
    <property type="project" value="TreeGrafter"/>
</dbReference>
<dbReference type="Proteomes" id="UP000593567">
    <property type="component" value="Unassembled WGS sequence"/>
</dbReference>
<feature type="repeat" description="WD" evidence="3">
    <location>
        <begin position="137"/>
        <end position="160"/>
    </location>
</feature>
<dbReference type="PANTHER" id="PTHR13211:SF0">
    <property type="entry name" value="TELOMERASE CAJAL BODY PROTEIN 1"/>
    <property type="match status" value="1"/>
</dbReference>
<evidence type="ECO:0000256" key="4">
    <source>
        <dbReference type="SAM" id="MobiDB-lite"/>
    </source>
</evidence>
<feature type="region of interest" description="Disordered" evidence="4">
    <location>
        <begin position="1"/>
        <end position="33"/>
    </location>
</feature>
<dbReference type="PROSITE" id="PS50082">
    <property type="entry name" value="WD_REPEATS_2"/>
    <property type="match status" value="1"/>
</dbReference>
<keyword evidence="6" id="KW-1185">Reference proteome</keyword>
<dbReference type="InterPro" id="IPR011041">
    <property type="entry name" value="Quinoprot_gluc/sorb_DH_b-prop"/>
</dbReference>
<dbReference type="InterPro" id="IPR015943">
    <property type="entry name" value="WD40/YVTN_repeat-like_dom_sf"/>
</dbReference>
<evidence type="ECO:0000256" key="1">
    <source>
        <dbReference type="ARBA" id="ARBA00038279"/>
    </source>
</evidence>
<dbReference type="AlphaFoldDB" id="A0A7J7J8Y7"/>
<dbReference type="SUPFAM" id="SSF50952">
    <property type="entry name" value="Soluble quinoprotein glucose dehydrogenase"/>
    <property type="match status" value="1"/>
</dbReference>
<protein>
    <recommendedName>
        <fullName evidence="2">WD repeat-containing protein 79</fullName>
    </recommendedName>
</protein>
<feature type="compositionally biased region" description="Low complexity" evidence="4">
    <location>
        <begin position="197"/>
        <end position="209"/>
    </location>
</feature>
<dbReference type="OrthoDB" id="8046604at2759"/>
<comment type="similarity">
    <text evidence="1">Belongs to the TCAB1 family.</text>
</comment>
<dbReference type="GO" id="GO:0015030">
    <property type="term" value="C:Cajal body"/>
    <property type="evidence" value="ECO:0007669"/>
    <property type="project" value="TreeGrafter"/>
</dbReference>
<dbReference type="InterPro" id="IPR051150">
    <property type="entry name" value="SWT21/TCAB1_mRNA_Telomere"/>
</dbReference>
<name>A0A7J7J8Y7_BUGNE</name>
<evidence type="ECO:0000313" key="6">
    <source>
        <dbReference type="Proteomes" id="UP000593567"/>
    </source>
</evidence>
<evidence type="ECO:0000256" key="3">
    <source>
        <dbReference type="PROSITE-ProRule" id="PRU00221"/>
    </source>
</evidence>
<evidence type="ECO:0000256" key="2">
    <source>
        <dbReference type="ARBA" id="ARBA00041558"/>
    </source>
</evidence>
<accession>A0A7J7J8Y7</accession>
<dbReference type="InterPro" id="IPR001680">
    <property type="entry name" value="WD40_rpt"/>
</dbReference>
<dbReference type="PANTHER" id="PTHR13211">
    <property type="entry name" value="TELOMERASE CAJAL BODY PROTEIN 1"/>
    <property type="match status" value="1"/>
</dbReference>
<organism evidence="5 6">
    <name type="scientific">Bugula neritina</name>
    <name type="common">Brown bryozoan</name>
    <name type="synonym">Sertularia neritina</name>
    <dbReference type="NCBI Taxonomy" id="10212"/>
    <lineage>
        <taxon>Eukaryota</taxon>
        <taxon>Metazoa</taxon>
        <taxon>Spiralia</taxon>
        <taxon>Lophotrochozoa</taxon>
        <taxon>Bryozoa</taxon>
        <taxon>Gymnolaemata</taxon>
        <taxon>Cheilostomatida</taxon>
        <taxon>Flustrina</taxon>
        <taxon>Buguloidea</taxon>
        <taxon>Bugulidae</taxon>
        <taxon>Bugula</taxon>
    </lineage>
</organism>
<feature type="region of interest" description="Disordered" evidence="4">
    <location>
        <begin position="196"/>
        <end position="216"/>
    </location>
</feature>
<comment type="caution">
    <text evidence="5">The sequence shown here is derived from an EMBL/GenBank/DDBJ whole genome shotgun (WGS) entry which is preliminary data.</text>
</comment>
<sequence length="231" mass="25343">MENTCRSPAWPPAQGLTIPSPTTNHKYPKHDKPQTTQFTIDSLVYARNYSTGPKWIPGTIISKQGNAIYIVQTDSGNWKRHANQLQIRLPSTNMNKSVVPNTPQADNNIVHPHENAIQPESADSQIGTSHNSSINLYVATGHYDGSVALWDMNSLDYSSTEQISQSLLNFNAHHDCVNGISFHPTLAMLATTSGKRSSTGSVLSSSSDSNHSDDEDLVVSDNSVKLWWLGE</sequence>